<dbReference type="AlphaFoldDB" id="A0A840SXI8"/>
<reference evidence="3 4" key="1">
    <citation type="submission" date="2020-08" db="EMBL/GenBank/DDBJ databases">
        <title>Genomic Encyclopedia of Type Strains, Phase IV (KMG-IV): sequencing the most valuable type-strain genomes for metagenomic binning, comparative biology and taxonomic classification.</title>
        <authorList>
            <person name="Goeker M."/>
        </authorList>
    </citation>
    <scope>NUCLEOTIDE SEQUENCE [LARGE SCALE GENOMIC DNA]</scope>
    <source>
        <strain evidence="3 4">DSM 101730</strain>
    </source>
</reference>
<dbReference type="EMBL" id="JACHFM010000004">
    <property type="protein sequence ID" value="MBB5223821.1"/>
    <property type="molecule type" value="Genomic_DNA"/>
</dbReference>
<dbReference type="Pfam" id="PF13521">
    <property type="entry name" value="AAA_28"/>
    <property type="match status" value="1"/>
</dbReference>
<feature type="compositionally biased region" description="Polar residues" evidence="1">
    <location>
        <begin position="197"/>
        <end position="211"/>
    </location>
</feature>
<comment type="caution">
    <text evidence="3">The sequence shown here is derived from an EMBL/GenBank/DDBJ whole genome shotgun (WGS) entry which is preliminary data.</text>
</comment>
<dbReference type="Proteomes" id="UP000549457">
    <property type="component" value="Unassembled WGS sequence"/>
</dbReference>
<sequence>MNAKIGTERLFVVTGGPGSGKTALIEALASQGVGTMPEAGRGIIRDQQAVGGAALPWGDREAFAEAMLVWEMRSHAEALRRGATVVFDRGVPDVAGYLRLCGLPVPAHVEQAARIVRYAPRVFLAPFWPEIFTRDAERRQDMAEAEATCEVMTRVYTALGYELVPLPLGPVAERVRFVRDAIGLPQRRSAKKARSSACDSRSETPPQTSGL</sequence>
<evidence type="ECO:0000259" key="2">
    <source>
        <dbReference type="Pfam" id="PF13521"/>
    </source>
</evidence>
<dbReference type="InterPro" id="IPR027417">
    <property type="entry name" value="P-loop_NTPase"/>
</dbReference>
<keyword evidence="4" id="KW-1185">Reference proteome</keyword>
<accession>A0A840SXI8</accession>
<gene>
    <name evidence="3" type="ORF">HNP73_003775</name>
</gene>
<dbReference type="Gene3D" id="3.40.50.300">
    <property type="entry name" value="P-loop containing nucleotide triphosphate hydrolases"/>
    <property type="match status" value="1"/>
</dbReference>
<organism evidence="3 4">
    <name type="scientific">Amaricoccus macauensis</name>
    <dbReference type="NCBI Taxonomy" id="57001"/>
    <lineage>
        <taxon>Bacteria</taxon>
        <taxon>Pseudomonadati</taxon>
        <taxon>Pseudomonadota</taxon>
        <taxon>Alphaproteobacteria</taxon>
        <taxon>Rhodobacterales</taxon>
        <taxon>Paracoccaceae</taxon>
        <taxon>Amaricoccus</taxon>
    </lineage>
</organism>
<evidence type="ECO:0000256" key="1">
    <source>
        <dbReference type="SAM" id="MobiDB-lite"/>
    </source>
</evidence>
<evidence type="ECO:0000313" key="4">
    <source>
        <dbReference type="Proteomes" id="UP000549457"/>
    </source>
</evidence>
<feature type="region of interest" description="Disordered" evidence="1">
    <location>
        <begin position="188"/>
        <end position="211"/>
    </location>
</feature>
<proteinExistence type="predicted"/>
<dbReference type="RefSeq" id="WP_221288828.1">
    <property type="nucleotide sequence ID" value="NZ_JACHFM010000004.1"/>
</dbReference>
<dbReference type="InterPro" id="IPR038727">
    <property type="entry name" value="NadR/Ttd14_AAA_dom"/>
</dbReference>
<evidence type="ECO:0000313" key="3">
    <source>
        <dbReference type="EMBL" id="MBB5223821.1"/>
    </source>
</evidence>
<dbReference type="SUPFAM" id="SSF52540">
    <property type="entry name" value="P-loop containing nucleoside triphosphate hydrolases"/>
    <property type="match status" value="1"/>
</dbReference>
<name>A0A840SXI8_9RHOB</name>
<feature type="domain" description="NadR/Ttd14 AAA" evidence="2">
    <location>
        <begin position="11"/>
        <end position="174"/>
    </location>
</feature>
<protein>
    <submittedName>
        <fullName evidence="3">Putative ATPase</fullName>
    </submittedName>
</protein>